<feature type="transmembrane region" description="Helical" evidence="7">
    <location>
        <begin position="792"/>
        <end position="815"/>
    </location>
</feature>
<feature type="compositionally biased region" description="Basic residues" evidence="6">
    <location>
        <begin position="73"/>
        <end position="82"/>
    </location>
</feature>
<evidence type="ECO:0000256" key="5">
    <source>
        <dbReference type="ARBA" id="ARBA00023136"/>
    </source>
</evidence>
<organism evidence="9 10">
    <name type="scientific">Polarella glacialis</name>
    <name type="common">Dinoflagellate</name>
    <dbReference type="NCBI Taxonomy" id="89957"/>
    <lineage>
        <taxon>Eukaryota</taxon>
        <taxon>Sar</taxon>
        <taxon>Alveolata</taxon>
        <taxon>Dinophyceae</taxon>
        <taxon>Suessiales</taxon>
        <taxon>Suessiaceae</taxon>
        <taxon>Polarella</taxon>
    </lineage>
</organism>
<dbReference type="AlphaFoldDB" id="A0A813FSC5"/>
<accession>A0A813FSC5</accession>
<protein>
    <recommendedName>
        <fullName evidence="8">TMC domain-containing protein</fullName>
    </recommendedName>
</protein>
<evidence type="ECO:0000256" key="6">
    <source>
        <dbReference type="SAM" id="MobiDB-lite"/>
    </source>
</evidence>
<feature type="compositionally biased region" description="Gly residues" evidence="6">
    <location>
        <begin position="1"/>
        <end position="35"/>
    </location>
</feature>
<feature type="transmembrane region" description="Helical" evidence="7">
    <location>
        <begin position="511"/>
        <end position="530"/>
    </location>
</feature>
<comment type="caution">
    <text evidence="9">The sequence shown here is derived from an EMBL/GenBank/DDBJ whole genome shotgun (WGS) entry which is preliminary data.</text>
</comment>
<keyword evidence="10" id="KW-1185">Reference proteome</keyword>
<keyword evidence="3 7" id="KW-0812">Transmembrane</keyword>
<comment type="similarity">
    <text evidence="2">Belongs to the TMC family.</text>
</comment>
<evidence type="ECO:0000256" key="2">
    <source>
        <dbReference type="ARBA" id="ARBA00006510"/>
    </source>
</evidence>
<feature type="transmembrane region" description="Helical" evidence="7">
    <location>
        <begin position="907"/>
        <end position="925"/>
    </location>
</feature>
<feature type="transmembrane region" description="Helical" evidence="7">
    <location>
        <begin position="605"/>
        <end position="627"/>
    </location>
</feature>
<evidence type="ECO:0000259" key="8">
    <source>
        <dbReference type="Pfam" id="PF07810"/>
    </source>
</evidence>
<evidence type="ECO:0000313" key="10">
    <source>
        <dbReference type="Proteomes" id="UP000654075"/>
    </source>
</evidence>
<comment type="subcellular location">
    <subcellularLocation>
        <location evidence="1">Membrane</location>
        <topology evidence="1">Multi-pass membrane protein</topology>
    </subcellularLocation>
</comment>
<dbReference type="InterPro" id="IPR012496">
    <property type="entry name" value="TMC_dom"/>
</dbReference>
<feature type="region of interest" description="Disordered" evidence="6">
    <location>
        <begin position="1"/>
        <end position="94"/>
    </location>
</feature>
<name>A0A813FSC5_POLGL</name>
<evidence type="ECO:0000313" key="9">
    <source>
        <dbReference type="EMBL" id="CAE8613577.1"/>
    </source>
</evidence>
<gene>
    <name evidence="9" type="ORF">PGLA1383_LOCUS31338</name>
</gene>
<feature type="transmembrane region" description="Helical" evidence="7">
    <location>
        <begin position="836"/>
        <end position="861"/>
    </location>
</feature>
<feature type="transmembrane region" description="Helical" evidence="7">
    <location>
        <begin position="733"/>
        <end position="758"/>
    </location>
</feature>
<feature type="transmembrane region" description="Helical" evidence="7">
    <location>
        <begin position="639"/>
        <end position="665"/>
    </location>
</feature>
<evidence type="ECO:0000256" key="7">
    <source>
        <dbReference type="SAM" id="Phobius"/>
    </source>
</evidence>
<dbReference type="PANTHER" id="PTHR23302:SF24">
    <property type="entry name" value="TMC DOMAIN-CONTAINING PROTEIN"/>
    <property type="match status" value="1"/>
</dbReference>
<dbReference type="Pfam" id="PF07810">
    <property type="entry name" value="TMC"/>
    <property type="match status" value="1"/>
</dbReference>
<keyword evidence="4 7" id="KW-1133">Transmembrane helix</keyword>
<dbReference type="PANTHER" id="PTHR23302">
    <property type="entry name" value="TRANSMEMBRANE CHANNEL-RELATED"/>
    <property type="match status" value="1"/>
</dbReference>
<dbReference type="GO" id="GO:0005886">
    <property type="term" value="C:plasma membrane"/>
    <property type="evidence" value="ECO:0007669"/>
    <property type="project" value="InterPro"/>
</dbReference>
<evidence type="ECO:0000256" key="4">
    <source>
        <dbReference type="ARBA" id="ARBA00022989"/>
    </source>
</evidence>
<dbReference type="InterPro" id="IPR038900">
    <property type="entry name" value="TMC"/>
</dbReference>
<dbReference type="Proteomes" id="UP000654075">
    <property type="component" value="Unassembled WGS sequence"/>
</dbReference>
<evidence type="ECO:0000256" key="3">
    <source>
        <dbReference type="ARBA" id="ARBA00022692"/>
    </source>
</evidence>
<keyword evidence="5 7" id="KW-0472">Membrane</keyword>
<evidence type="ECO:0000256" key="1">
    <source>
        <dbReference type="ARBA" id="ARBA00004141"/>
    </source>
</evidence>
<reference evidence="9" key="1">
    <citation type="submission" date="2021-02" db="EMBL/GenBank/DDBJ databases">
        <authorList>
            <person name="Dougan E. K."/>
            <person name="Rhodes N."/>
            <person name="Thang M."/>
            <person name="Chan C."/>
        </authorList>
    </citation>
    <scope>NUCLEOTIDE SEQUENCE</scope>
</reference>
<feature type="domain" description="TMC" evidence="8">
    <location>
        <begin position="728"/>
        <end position="826"/>
    </location>
</feature>
<dbReference type="EMBL" id="CAJNNV010025275">
    <property type="protein sequence ID" value="CAE8613577.1"/>
    <property type="molecule type" value="Genomic_DNA"/>
</dbReference>
<sequence length="976" mass="107767">MGKSGGSKGSGGGKGAKASGKAGGKVGGGKTAGGKGKGKGRANVWWPEEDSDWPEAGNWGSEAKGSKGSKGSKSSKGKKAKGSKGVEPEEDQTFEDTLREVLNDAGESPWPTMPIEEVAHTVQEAFEDRYSGLVSGLRTRLRDYEGRCDFAKAERDSWVTQRHELGESLEQWMHSAEAEREKYLQAATLGANNTLAIGRLQGTWRPKASDKDMGDGCLDVNELEHDVGSINFVTETRLAKLQATLQRLVRLLMPLGNDVQNIGVHYGLGVGSFFNILVYLFFFSLLGLACYLPLLICHIFYLEAAFATTWCGWTTMQLPCDLLYGGFRRSSGEMAEVWTIAVELQMSNGSPVLVSDVGATRFNALFSSCPVVRLMRDCFSTAVFAGLISSASPYELFTSSWSAMQGNINVDFVIFTTFADLLQVRNHWTSCSSSRADVGFPGACSATGAGADKWFALPNFTAVMGLETGARLQLYTGSVCPVGNQTSISDLMGKTPLGWTSGRDLWFAFQYLVPPVVFFSAICILVLGIWNEAEYSFSIEQHSHEMLLGRWSNIVLTAWDAQTCTEEDQFLLGQSLLGRLRSAYEEETQTKWTPDQHRLVTCKRAMVACVNLALLVGLWVAMATSFNERPRLQELLSDLGYLGVVLAACLPNIVLLLSGTILPYVTHGLLRLEERSSAARVRSAMYRVYTGKVLGACIYIAFNIELMCGTPLFSEKVTLARDCQTFPCVEDEVAFNMLLLLVTEFMLTLLLKPLIIVARQYVAHFRSMGAVARLPEFSIDDFAVDIMYFQGILWFTQILVPTIAVLAPLLWFLHFKWLKFNLTRLTSRSFTSETTLLNACMLRILLATCLINSGTAFFFLLNPSPHEPGCGPFDSHQSPGMMMTKLDTPLQSVLTEVVSLTQRSSGSLLFVLSVLGLMVLMRLAASSSTNERVRTTFASELQRTLSVMDLRLFRLQKQQEVYQTRYQRTQSEEAYS</sequence>
<proteinExistence type="inferred from homology"/>